<dbReference type="SUPFAM" id="SSF53850">
    <property type="entry name" value="Periplasmic binding protein-like II"/>
    <property type="match status" value="1"/>
</dbReference>
<dbReference type="AlphaFoldDB" id="A0A8J6HZS9"/>
<organism evidence="1 2">
    <name type="scientific">Capillibacterium thermochitinicola</name>
    <dbReference type="NCBI Taxonomy" id="2699427"/>
    <lineage>
        <taxon>Bacteria</taxon>
        <taxon>Bacillati</taxon>
        <taxon>Bacillota</taxon>
        <taxon>Capillibacterium</taxon>
    </lineage>
</organism>
<dbReference type="PANTHER" id="PTHR43649:SF12">
    <property type="entry name" value="DIACETYLCHITOBIOSE BINDING PROTEIN DASA"/>
    <property type="match status" value="1"/>
</dbReference>
<evidence type="ECO:0000313" key="2">
    <source>
        <dbReference type="Proteomes" id="UP000657177"/>
    </source>
</evidence>
<dbReference type="Proteomes" id="UP000657177">
    <property type="component" value="Unassembled WGS sequence"/>
</dbReference>
<reference evidence="1" key="1">
    <citation type="submission" date="2020-06" db="EMBL/GenBank/DDBJ databases">
        <title>Novel chitinolytic bacterium.</title>
        <authorList>
            <person name="Ungkulpasvich U."/>
            <person name="Kosugi A."/>
            <person name="Uke A."/>
        </authorList>
    </citation>
    <scope>NUCLEOTIDE SEQUENCE</scope>
    <source>
        <strain evidence="1">UUS1-1</strain>
    </source>
</reference>
<sequence length="321" mass="35305">MMGGYADAGRLLDLTEELKDIPCSPAARQAMTWKGKIYGVAPFFAIAGVFVNEDIFAKYNLKVPTTIAEMEKVADTLLANGIQPFAVGARDKWPVLAMYMYFVNRYGGMEAFANAQARKARFDAEPMVKAAQLYQEWAKRGYFGPTPLGEAYGDAQQLMATGKAAMHVTGSWMCAQYADPDFTDQKIGFYPFPILEGGKGKATDFMGQTDIGFAATRVAAENKEAVVRFLKYAMSVEACSAELGRICSVPGVKAPNRLTEMASAAFTKAEAIQFWWDQDLPPTITSPLTDTLQQFLLPNTDVKRLLTNYELLVEETIGPVQ</sequence>
<dbReference type="InterPro" id="IPR006059">
    <property type="entry name" value="SBP"/>
</dbReference>
<comment type="caution">
    <text evidence="1">The sequence shown here is derived from an EMBL/GenBank/DDBJ whole genome shotgun (WGS) entry which is preliminary data.</text>
</comment>
<dbReference type="EMBL" id="JAAKDE010000003">
    <property type="protein sequence ID" value="MBA2132353.1"/>
    <property type="molecule type" value="Genomic_DNA"/>
</dbReference>
<dbReference type="InterPro" id="IPR050490">
    <property type="entry name" value="Bact_solute-bd_prot1"/>
</dbReference>
<accession>A0A8J6HZS9</accession>
<proteinExistence type="predicted"/>
<protein>
    <submittedName>
        <fullName evidence="1">Extracellular solute-binding protein</fullName>
    </submittedName>
</protein>
<evidence type="ECO:0000313" key="1">
    <source>
        <dbReference type="EMBL" id="MBA2132353.1"/>
    </source>
</evidence>
<dbReference type="Gene3D" id="3.40.190.10">
    <property type="entry name" value="Periplasmic binding protein-like II"/>
    <property type="match status" value="2"/>
</dbReference>
<keyword evidence="2" id="KW-1185">Reference proteome</keyword>
<gene>
    <name evidence="1" type="ORF">G5B42_02160</name>
</gene>
<name>A0A8J6HZS9_9FIRM</name>
<dbReference type="Pfam" id="PF01547">
    <property type="entry name" value="SBP_bac_1"/>
    <property type="match status" value="1"/>
</dbReference>
<dbReference type="PANTHER" id="PTHR43649">
    <property type="entry name" value="ARABINOSE-BINDING PROTEIN-RELATED"/>
    <property type="match status" value="1"/>
</dbReference>